<evidence type="ECO:0000313" key="2">
    <source>
        <dbReference type="Proteomes" id="UP001222027"/>
    </source>
</evidence>
<dbReference type="GO" id="GO:0004176">
    <property type="term" value="F:ATP-dependent peptidase activity"/>
    <property type="evidence" value="ECO:0007669"/>
    <property type="project" value="InterPro"/>
</dbReference>
<dbReference type="GO" id="GO:0005524">
    <property type="term" value="F:ATP binding"/>
    <property type="evidence" value="ECO:0007669"/>
    <property type="project" value="InterPro"/>
</dbReference>
<keyword evidence="2" id="KW-1185">Reference proteome</keyword>
<dbReference type="Proteomes" id="UP001222027">
    <property type="component" value="Unassembled WGS sequence"/>
</dbReference>
<organism evidence="1 2">
    <name type="scientific">Ensete ventricosum</name>
    <name type="common">Abyssinian banana</name>
    <name type="synonym">Musa ensete</name>
    <dbReference type="NCBI Taxonomy" id="4639"/>
    <lineage>
        <taxon>Eukaryota</taxon>
        <taxon>Viridiplantae</taxon>
        <taxon>Streptophyta</taxon>
        <taxon>Embryophyta</taxon>
        <taxon>Tracheophyta</taxon>
        <taxon>Spermatophyta</taxon>
        <taxon>Magnoliopsida</taxon>
        <taxon>Liliopsida</taxon>
        <taxon>Zingiberales</taxon>
        <taxon>Musaceae</taxon>
        <taxon>Ensete</taxon>
    </lineage>
</organism>
<comment type="caution">
    <text evidence="1">The sequence shown here is derived from an EMBL/GenBank/DDBJ whole genome shotgun (WGS) entry which is preliminary data.</text>
</comment>
<dbReference type="AlphaFoldDB" id="A0AAV8RBJ6"/>
<dbReference type="InterPro" id="IPR037219">
    <property type="entry name" value="Peptidase_M41-like"/>
</dbReference>
<dbReference type="GO" id="GO:0004222">
    <property type="term" value="F:metalloendopeptidase activity"/>
    <property type="evidence" value="ECO:0007669"/>
    <property type="project" value="InterPro"/>
</dbReference>
<dbReference type="SUPFAM" id="SSF140990">
    <property type="entry name" value="FtsH protease domain-like"/>
    <property type="match status" value="1"/>
</dbReference>
<dbReference type="EMBL" id="JAQQAF010000003">
    <property type="protein sequence ID" value="KAJ8499110.1"/>
    <property type="molecule type" value="Genomic_DNA"/>
</dbReference>
<dbReference type="GO" id="GO:0006508">
    <property type="term" value="P:proteolysis"/>
    <property type="evidence" value="ECO:0007669"/>
    <property type="project" value="InterPro"/>
</dbReference>
<dbReference type="PANTHER" id="PTHR33471:SF7">
    <property type="entry name" value="ATP-DEPENDENT ZINC METALLOPROTEASE-RELATED"/>
    <property type="match status" value="1"/>
</dbReference>
<gene>
    <name evidence="1" type="ORF">OPV22_009662</name>
</gene>
<dbReference type="PANTHER" id="PTHR33471">
    <property type="entry name" value="ATP-DEPENDENT ZINC METALLOPROTEASE-RELATED"/>
    <property type="match status" value="1"/>
</dbReference>
<name>A0AAV8RBJ6_ENSVE</name>
<accession>A0AAV8RBJ6</accession>
<evidence type="ECO:0008006" key="3">
    <source>
        <dbReference type="Google" id="ProtNLM"/>
    </source>
</evidence>
<dbReference type="FunFam" id="1.20.58.760:FF:000007">
    <property type="entry name" value="ATP-dependent zinc metalloprotease"/>
    <property type="match status" value="1"/>
</dbReference>
<sequence length="356" mass="39662">MASPSAFPSLSPMLRHSVALTKPSLPIRKLSTFRRNPTRLPIKALKEWREYEDALREKDLARALRFLRSMELEPLPAEQSSVWSVSYVPADYPRTARDWEVLDACLNADDMRLVGSVYAFLQDRGFLPNFGKFKNIVLEGPREVTPTVLKESTGLEASKLAPKKWGISGSSRLLLIGFLGGGTCLAQIQCFWPPYKRRVLVHEAGHLLTAYLMGCPIRGVILDPIVAMQMGIQGQAGTQFWDEKLDNELAEGHLSSTAFDRYCMVLFAGIAAEALVYGDAEGGENDENLFRSLCVLLRPPLTVMQMSNQARRSVMQSYNLLKWHKNAHKAAVKALESGHSLGVVIRRIEEAMSSGN</sequence>
<proteinExistence type="predicted"/>
<dbReference type="Gene3D" id="1.20.58.760">
    <property type="entry name" value="Peptidase M41"/>
    <property type="match status" value="1"/>
</dbReference>
<reference evidence="1 2" key="1">
    <citation type="submission" date="2022-12" db="EMBL/GenBank/DDBJ databases">
        <title>Chromosome-scale assembly of the Ensete ventricosum genome.</title>
        <authorList>
            <person name="Dussert Y."/>
            <person name="Stocks J."/>
            <person name="Wendawek A."/>
            <person name="Woldeyes F."/>
            <person name="Nichols R.A."/>
            <person name="Borrell J.S."/>
        </authorList>
    </citation>
    <scope>NUCLEOTIDE SEQUENCE [LARGE SCALE GENOMIC DNA]</scope>
    <source>
        <strain evidence="2">cv. Maze</strain>
        <tissue evidence="1">Seeds</tissue>
    </source>
</reference>
<protein>
    <recommendedName>
        <fullName evidence="3">Peptidase M41 domain-containing protein</fullName>
    </recommendedName>
</protein>
<evidence type="ECO:0000313" key="1">
    <source>
        <dbReference type="EMBL" id="KAJ8499110.1"/>
    </source>
</evidence>